<dbReference type="Proteomes" id="UP000193411">
    <property type="component" value="Unassembled WGS sequence"/>
</dbReference>
<evidence type="ECO:0000256" key="1">
    <source>
        <dbReference type="SAM" id="Phobius"/>
    </source>
</evidence>
<reference evidence="2 3" key="1">
    <citation type="submission" date="2016-07" db="EMBL/GenBank/DDBJ databases">
        <title>Pervasive Adenine N6-methylation of Active Genes in Fungi.</title>
        <authorList>
            <consortium name="DOE Joint Genome Institute"/>
            <person name="Mondo S.J."/>
            <person name="Dannebaum R.O."/>
            <person name="Kuo R.C."/>
            <person name="Labutti K."/>
            <person name="Haridas S."/>
            <person name="Kuo A."/>
            <person name="Salamov A."/>
            <person name="Ahrendt S.R."/>
            <person name="Lipzen A."/>
            <person name="Sullivan W."/>
            <person name="Andreopoulos W.B."/>
            <person name="Clum A."/>
            <person name="Lindquist E."/>
            <person name="Daum C."/>
            <person name="Ramamoorthy G.K."/>
            <person name="Gryganskyi A."/>
            <person name="Culley D."/>
            <person name="Magnuson J.K."/>
            <person name="James T.Y."/>
            <person name="O'Malley M.A."/>
            <person name="Stajich J.E."/>
            <person name="Spatafora J.W."/>
            <person name="Visel A."/>
            <person name="Grigoriev I.V."/>
        </authorList>
    </citation>
    <scope>NUCLEOTIDE SEQUENCE [LARGE SCALE GENOMIC DNA]</scope>
    <source>
        <strain evidence="2 3">PL171</strain>
    </source>
</reference>
<keyword evidence="3" id="KW-1185">Reference proteome</keyword>
<evidence type="ECO:0000313" key="2">
    <source>
        <dbReference type="EMBL" id="ORZ38751.1"/>
    </source>
</evidence>
<protein>
    <submittedName>
        <fullName evidence="2">Uncharacterized protein</fullName>
    </submittedName>
</protein>
<gene>
    <name evidence="2" type="ORF">BCR44DRAFT_1281226</name>
</gene>
<dbReference type="AlphaFoldDB" id="A0A1Y2HYD7"/>
<feature type="transmembrane region" description="Helical" evidence="1">
    <location>
        <begin position="20"/>
        <end position="40"/>
    </location>
</feature>
<keyword evidence="1" id="KW-1133">Transmembrane helix</keyword>
<evidence type="ECO:0000313" key="3">
    <source>
        <dbReference type="Proteomes" id="UP000193411"/>
    </source>
</evidence>
<organism evidence="2 3">
    <name type="scientific">Catenaria anguillulae PL171</name>
    <dbReference type="NCBI Taxonomy" id="765915"/>
    <lineage>
        <taxon>Eukaryota</taxon>
        <taxon>Fungi</taxon>
        <taxon>Fungi incertae sedis</taxon>
        <taxon>Blastocladiomycota</taxon>
        <taxon>Blastocladiomycetes</taxon>
        <taxon>Blastocladiales</taxon>
        <taxon>Catenariaceae</taxon>
        <taxon>Catenaria</taxon>
    </lineage>
</organism>
<name>A0A1Y2HYD7_9FUNG</name>
<accession>A0A1Y2HYD7</accession>
<keyword evidence="1" id="KW-0472">Membrane</keyword>
<proteinExistence type="predicted"/>
<dbReference type="EMBL" id="MCFL01000007">
    <property type="protein sequence ID" value="ORZ38751.1"/>
    <property type="molecule type" value="Genomic_DNA"/>
</dbReference>
<comment type="caution">
    <text evidence="2">The sequence shown here is derived from an EMBL/GenBank/DDBJ whole genome shotgun (WGS) entry which is preliminary data.</text>
</comment>
<keyword evidence="1" id="KW-0812">Transmembrane</keyword>
<sequence length="97" mass="10888">MLLALRALPHQFCFRPSRLWALFSFSPLVCVINSLFHAMIHPFDFVFTMHRLLLYWNCRCCARSERFGERLAARTRACAGGATTEVAGVAGRVVGVA</sequence>